<dbReference type="PANTHER" id="PTHR22826">
    <property type="entry name" value="RHO GUANINE EXCHANGE FACTOR-RELATED"/>
    <property type="match status" value="1"/>
</dbReference>
<dbReference type="GO" id="GO:0005737">
    <property type="term" value="C:cytoplasm"/>
    <property type="evidence" value="ECO:0007669"/>
    <property type="project" value="TreeGrafter"/>
</dbReference>
<feature type="domain" description="DH" evidence="2">
    <location>
        <begin position="30"/>
        <end position="174"/>
    </location>
</feature>
<dbReference type="Proteomes" id="UP000792457">
    <property type="component" value="Unassembled WGS sequence"/>
</dbReference>
<dbReference type="InterPro" id="IPR000219">
    <property type="entry name" value="DH_dom"/>
</dbReference>
<sequence>MSSHIYAQLYKHLQRHLALGDTFVFLWNLYGIAVIRELVETEEEFGKDLKFVVEKYLKPLEDHLRGAHITPSSSSASVGSSSAPSTIPRLVRDHKDVIFGNFMQISEFHNGVLIEGFKYYANEPKMLGRTFLRLERDFDKHVAYCRDEPKAQEFLDEHEEVKEYFDASTFRECP</sequence>
<evidence type="ECO:0000313" key="3">
    <source>
        <dbReference type="EMBL" id="KAG8233549.1"/>
    </source>
</evidence>
<evidence type="ECO:0000313" key="4">
    <source>
        <dbReference type="Proteomes" id="UP000792457"/>
    </source>
</evidence>
<keyword evidence="1" id="KW-0344">Guanine-nucleotide releasing factor</keyword>
<keyword evidence="4" id="KW-1185">Reference proteome</keyword>
<organism evidence="3 4">
    <name type="scientific">Ladona fulva</name>
    <name type="common">Scarce chaser dragonfly</name>
    <name type="synonym">Libellula fulva</name>
    <dbReference type="NCBI Taxonomy" id="123851"/>
    <lineage>
        <taxon>Eukaryota</taxon>
        <taxon>Metazoa</taxon>
        <taxon>Ecdysozoa</taxon>
        <taxon>Arthropoda</taxon>
        <taxon>Hexapoda</taxon>
        <taxon>Insecta</taxon>
        <taxon>Pterygota</taxon>
        <taxon>Palaeoptera</taxon>
        <taxon>Odonata</taxon>
        <taxon>Epiprocta</taxon>
        <taxon>Anisoptera</taxon>
        <taxon>Libelluloidea</taxon>
        <taxon>Libellulidae</taxon>
        <taxon>Ladona</taxon>
    </lineage>
</organism>
<name>A0A8K0KG19_LADFU</name>
<accession>A0A8K0KG19</accession>
<dbReference type="GO" id="GO:0005085">
    <property type="term" value="F:guanyl-nucleotide exchange factor activity"/>
    <property type="evidence" value="ECO:0007669"/>
    <property type="project" value="UniProtKB-KW"/>
</dbReference>
<dbReference type="SUPFAM" id="SSF48065">
    <property type="entry name" value="DBL homology domain (DH-domain)"/>
    <property type="match status" value="1"/>
</dbReference>
<dbReference type="Pfam" id="PF00621">
    <property type="entry name" value="RhoGEF"/>
    <property type="match status" value="1"/>
</dbReference>
<dbReference type="OrthoDB" id="2570713at2759"/>
<comment type="caution">
    <text evidence="3">The sequence shown here is derived from an EMBL/GenBank/DDBJ whole genome shotgun (WGS) entry which is preliminary data.</text>
</comment>
<reference evidence="3" key="1">
    <citation type="submission" date="2013-04" db="EMBL/GenBank/DDBJ databases">
        <authorList>
            <person name="Qu J."/>
            <person name="Murali S.C."/>
            <person name="Bandaranaike D."/>
            <person name="Bellair M."/>
            <person name="Blankenburg K."/>
            <person name="Chao H."/>
            <person name="Dinh H."/>
            <person name="Doddapaneni H."/>
            <person name="Downs B."/>
            <person name="Dugan-Rocha S."/>
            <person name="Elkadiri S."/>
            <person name="Gnanaolivu R.D."/>
            <person name="Hernandez B."/>
            <person name="Javaid M."/>
            <person name="Jayaseelan J.C."/>
            <person name="Lee S."/>
            <person name="Li M."/>
            <person name="Ming W."/>
            <person name="Munidasa M."/>
            <person name="Muniz J."/>
            <person name="Nguyen L."/>
            <person name="Ongeri F."/>
            <person name="Osuji N."/>
            <person name="Pu L.-L."/>
            <person name="Puazo M."/>
            <person name="Qu C."/>
            <person name="Quiroz J."/>
            <person name="Raj R."/>
            <person name="Weissenberger G."/>
            <person name="Xin Y."/>
            <person name="Zou X."/>
            <person name="Han Y."/>
            <person name="Richards S."/>
            <person name="Worley K."/>
            <person name="Muzny D."/>
            <person name="Gibbs R."/>
        </authorList>
    </citation>
    <scope>NUCLEOTIDE SEQUENCE</scope>
    <source>
        <strain evidence="3">Sampled in the wild</strain>
    </source>
</reference>
<reference evidence="3" key="2">
    <citation type="submission" date="2017-10" db="EMBL/GenBank/DDBJ databases">
        <title>Ladona fulva Genome sequencing and assembly.</title>
        <authorList>
            <person name="Murali S."/>
            <person name="Richards S."/>
            <person name="Bandaranaike D."/>
            <person name="Bellair M."/>
            <person name="Blankenburg K."/>
            <person name="Chao H."/>
            <person name="Dinh H."/>
            <person name="Doddapaneni H."/>
            <person name="Dugan-Rocha S."/>
            <person name="Elkadiri S."/>
            <person name="Gnanaolivu R."/>
            <person name="Hernandez B."/>
            <person name="Skinner E."/>
            <person name="Javaid M."/>
            <person name="Lee S."/>
            <person name="Li M."/>
            <person name="Ming W."/>
            <person name="Munidasa M."/>
            <person name="Muniz J."/>
            <person name="Nguyen L."/>
            <person name="Hughes D."/>
            <person name="Osuji N."/>
            <person name="Pu L.-L."/>
            <person name="Puazo M."/>
            <person name="Qu C."/>
            <person name="Quiroz J."/>
            <person name="Raj R."/>
            <person name="Weissenberger G."/>
            <person name="Xin Y."/>
            <person name="Zou X."/>
            <person name="Han Y."/>
            <person name="Worley K."/>
            <person name="Muzny D."/>
            <person name="Gibbs R."/>
        </authorList>
    </citation>
    <scope>NUCLEOTIDE SEQUENCE</scope>
    <source>
        <strain evidence="3">Sampled in the wild</strain>
    </source>
</reference>
<gene>
    <name evidence="3" type="ORF">J437_LFUL013761</name>
</gene>
<dbReference type="InterPro" id="IPR035899">
    <property type="entry name" value="DBL_dom_sf"/>
</dbReference>
<dbReference type="Gene3D" id="1.20.900.10">
    <property type="entry name" value="Dbl homology (DH) domain"/>
    <property type="match status" value="1"/>
</dbReference>
<proteinExistence type="predicted"/>
<dbReference type="PROSITE" id="PS50010">
    <property type="entry name" value="DH_2"/>
    <property type="match status" value="1"/>
</dbReference>
<protein>
    <recommendedName>
        <fullName evidence="2">DH domain-containing protein</fullName>
    </recommendedName>
</protein>
<evidence type="ECO:0000259" key="2">
    <source>
        <dbReference type="PROSITE" id="PS50010"/>
    </source>
</evidence>
<evidence type="ECO:0000256" key="1">
    <source>
        <dbReference type="ARBA" id="ARBA00022658"/>
    </source>
</evidence>
<dbReference type="EMBL" id="KZ308727">
    <property type="protein sequence ID" value="KAG8233549.1"/>
    <property type="molecule type" value="Genomic_DNA"/>
</dbReference>
<dbReference type="AlphaFoldDB" id="A0A8K0KG19"/>
<dbReference type="InterPro" id="IPR051336">
    <property type="entry name" value="RhoGEF_Guanine_NuclExch_SF"/>
</dbReference>